<dbReference type="PANTHER" id="PTHR10462:SF33">
    <property type="entry name" value="ALPHA-1,3-GALACTOSYLTRANSFERASE 2"/>
    <property type="match status" value="1"/>
</dbReference>
<evidence type="ECO:0000256" key="3">
    <source>
        <dbReference type="ARBA" id="ARBA00022676"/>
    </source>
</evidence>
<dbReference type="GeneTree" id="ENSGT00950000182858"/>
<dbReference type="InterPro" id="IPR029044">
    <property type="entry name" value="Nucleotide-diphossugar_trans"/>
</dbReference>
<evidence type="ECO:0000256" key="4">
    <source>
        <dbReference type="ARBA" id="ARBA00022679"/>
    </source>
</evidence>
<dbReference type="FunFam" id="3.90.550.10:FF:000022">
    <property type="entry name" value="Histo-blood group ABO system transferase"/>
    <property type="match status" value="1"/>
</dbReference>
<evidence type="ECO:0000256" key="10">
    <source>
        <dbReference type="PIRSR" id="PIRSR605076-2"/>
    </source>
</evidence>
<dbReference type="GO" id="GO:0016020">
    <property type="term" value="C:membrane"/>
    <property type="evidence" value="ECO:0007669"/>
    <property type="project" value="UniProtKB-SubCell"/>
</dbReference>
<keyword evidence="7" id="KW-1133">Transmembrane helix</keyword>
<evidence type="ECO:0000313" key="13">
    <source>
        <dbReference type="Proteomes" id="UP000694402"/>
    </source>
</evidence>
<feature type="binding site" evidence="10">
    <location>
        <position position="231"/>
    </location>
    <ligand>
        <name>an alpha-L-fucosyl-(1-&gt;2)-beta-D-galactosyl derivative</name>
        <dbReference type="ChEBI" id="CHEBI:140327"/>
    </ligand>
</feature>
<keyword evidence="4" id="KW-0808">Transferase</keyword>
<keyword evidence="11" id="KW-0464">Manganese</keyword>
<dbReference type="GO" id="GO:0005794">
    <property type="term" value="C:Golgi apparatus"/>
    <property type="evidence" value="ECO:0007669"/>
    <property type="project" value="TreeGrafter"/>
</dbReference>
<protein>
    <recommendedName>
        <fullName evidence="14">Alpha 1,3-galactosyltransferase 2</fullName>
    </recommendedName>
</protein>
<feature type="binding site" evidence="10">
    <location>
        <position position="287"/>
    </location>
    <ligand>
        <name>an alpha-L-fucosyl-(1-&gt;2)-beta-D-galactosyl derivative</name>
        <dbReference type="ChEBI" id="CHEBI:140327"/>
    </ligand>
</feature>
<dbReference type="AlphaFoldDB" id="A0A8C8M4Q9"/>
<evidence type="ECO:0000313" key="12">
    <source>
        <dbReference type="Ensembl" id="ENSOTSP00005063490.1"/>
    </source>
</evidence>
<evidence type="ECO:0008006" key="14">
    <source>
        <dbReference type="Google" id="ProtNLM"/>
    </source>
</evidence>
<comment type="similarity">
    <text evidence="2">Belongs to the glycosyltransferase 6 family.</text>
</comment>
<feature type="active site" description="Nucleophile" evidence="9">
    <location>
        <position position="287"/>
    </location>
</feature>
<comment type="cofactor">
    <cofactor evidence="11">
        <name>Mn(2+)</name>
        <dbReference type="ChEBI" id="CHEBI:29035"/>
    </cofactor>
    <text evidence="11">Binds 1 Mn(2+) ion per subunit.</text>
</comment>
<keyword evidence="13" id="KW-1185">Reference proteome</keyword>
<name>A0A8C8M4Q9_ONCTS</name>
<evidence type="ECO:0000256" key="2">
    <source>
        <dbReference type="ARBA" id="ARBA00010413"/>
    </source>
</evidence>
<feature type="binding site" evidence="10">
    <location>
        <begin position="197"/>
        <end position="199"/>
    </location>
    <ligand>
        <name>UDP-N-acetyl-alpha-D-galactosamine</name>
        <dbReference type="ChEBI" id="CHEBI:67138"/>
    </ligand>
</feature>
<feature type="binding site" evidence="10">
    <location>
        <begin position="106"/>
        <end position="108"/>
    </location>
    <ligand>
        <name>UDP-N-acetyl-alpha-D-galactosamine</name>
        <dbReference type="ChEBI" id="CHEBI:67138"/>
    </ligand>
</feature>
<accession>A0A8C8M4Q9</accession>
<dbReference type="Ensembl" id="ENSOTST00005069033.2">
    <property type="protein sequence ID" value="ENSOTSP00005063490.1"/>
    <property type="gene ID" value="ENSOTSG00005030380.2"/>
</dbReference>
<dbReference type="PANTHER" id="PTHR10462">
    <property type="entry name" value="GLYCOSYLTRANSFERASE-RELATED"/>
    <property type="match status" value="1"/>
</dbReference>
<reference evidence="12" key="2">
    <citation type="submission" date="2025-09" db="UniProtKB">
        <authorList>
            <consortium name="Ensembl"/>
        </authorList>
    </citation>
    <scope>IDENTIFICATION</scope>
</reference>
<feature type="binding site" evidence="11">
    <location>
        <position position="199"/>
    </location>
    <ligand>
        <name>Mn(2+)</name>
        <dbReference type="ChEBI" id="CHEBI:29035"/>
    </ligand>
</feature>
<keyword evidence="5" id="KW-0812">Transmembrane</keyword>
<keyword evidence="3" id="KW-0328">Glycosyltransferase</keyword>
<feature type="binding site" evidence="10">
    <location>
        <position position="219"/>
    </location>
    <ligand>
        <name>an alpha-L-fucosyl-(1-&gt;2)-beta-D-galactosyl derivative</name>
        <dbReference type="ChEBI" id="CHEBI:140327"/>
    </ligand>
</feature>
<evidence type="ECO:0000256" key="9">
    <source>
        <dbReference type="PIRSR" id="PIRSR605076-1"/>
    </source>
</evidence>
<evidence type="ECO:0000256" key="6">
    <source>
        <dbReference type="ARBA" id="ARBA00022968"/>
    </source>
</evidence>
<dbReference type="Pfam" id="PF03414">
    <property type="entry name" value="Glyco_transf_6"/>
    <property type="match status" value="1"/>
</dbReference>
<keyword evidence="6" id="KW-0735">Signal-anchor</keyword>
<dbReference type="SUPFAM" id="SSF53448">
    <property type="entry name" value="Nucleotide-diphospho-sugar transferases"/>
    <property type="match status" value="1"/>
</dbReference>
<feature type="binding site" evidence="10">
    <location>
        <position position="111"/>
    </location>
    <ligand>
        <name>UDP-N-acetyl-alpha-D-galactosamine</name>
        <dbReference type="ChEBI" id="CHEBI:67138"/>
    </ligand>
</feature>
<gene>
    <name evidence="12" type="primary">A3GALT2</name>
</gene>
<comment type="subcellular location">
    <subcellularLocation>
        <location evidence="1">Membrane</location>
        <topology evidence="1">Single-pass type II membrane protein</topology>
    </subcellularLocation>
</comment>
<evidence type="ECO:0000256" key="7">
    <source>
        <dbReference type="ARBA" id="ARBA00022989"/>
    </source>
</evidence>
<dbReference type="Gene3D" id="3.90.550.10">
    <property type="entry name" value="Spore Coat Polysaccharide Biosynthesis Protein SpsA, Chain A"/>
    <property type="match status" value="1"/>
</dbReference>
<dbReference type="GO" id="GO:0016758">
    <property type="term" value="F:hexosyltransferase activity"/>
    <property type="evidence" value="ECO:0007669"/>
    <property type="project" value="InterPro"/>
</dbReference>
<feature type="binding site" evidence="11">
    <location>
        <position position="197"/>
    </location>
    <ligand>
        <name>Mn(2+)</name>
        <dbReference type="ChEBI" id="CHEBI:29035"/>
    </ligand>
</feature>
<proteinExistence type="inferred from homology"/>
<dbReference type="GO" id="GO:0046872">
    <property type="term" value="F:metal ion binding"/>
    <property type="evidence" value="ECO:0007669"/>
    <property type="project" value="UniProtKB-KW"/>
</dbReference>
<keyword evidence="8" id="KW-0472">Membrane</keyword>
<evidence type="ECO:0000256" key="5">
    <source>
        <dbReference type="ARBA" id="ARBA00022692"/>
    </source>
</evidence>
<organism evidence="12 13">
    <name type="scientific">Oncorhynchus tshawytscha</name>
    <name type="common">Chinook salmon</name>
    <name type="synonym">Salmo tshawytscha</name>
    <dbReference type="NCBI Taxonomy" id="74940"/>
    <lineage>
        <taxon>Eukaryota</taxon>
        <taxon>Metazoa</taxon>
        <taxon>Chordata</taxon>
        <taxon>Craniata</taxon>
        <taxon>Vertebrata</taxon>
        <taxon>Euteleostomi</taxon>
        <taxon>Actinopterygii</taxon>
        <taxon>Neopterygii</taxon>
        <taxon>Teleostei</taxon>
        <taxon>Protacanthopterygii</taxon>
        <taxon>Salmoniformes</taxon>
        <taxon>Salmonidae</taxon>
        <taxon>Salmoninae</taxon>
        <taxon>Oncorhynchus</taxon>
    </lineage>
</organism>
<evidence type="ECO:0000256" key="1">
    <source>
        <dbReference type="ARBA" id="ARBA00004606"/>
    </source>
</evidence>
<sequence>MRVLYKAKRVLTCAGCASVLLFIAYFTPTSIRYLEGLIPMNRCHLAPGEKLKLGNSIDASLDLWSRGDVQTCTDWGAPVIWDGMFDPDHYDQEHRRNHSSVSLTVFAVGRYLDAYLEAFLLSAERHFMVALPVTYYVFTDVPERVPSIQLGPGRSLKVVRVQRHSRWQDISMMRMRAIADAIESQIRLYSRYIFCFDVDQVFVGRFGSEALGDSVALLHAYYYHRPQSLYTYDRNPRSRAYMETGDFYYHAAVFGGSWQNVKNMTETCYQTIMEDKENQVEALWHDESHLNKYLWLHKPSRVLSPEYCWSSNIGYRGDMHVTRLLWAKKKYDTLRITEEVACIRSPTAKEPLLQMHDGGTRSSFRFSKIGSATVVPKVFTLTMCTHHWAVSGSIISCGLNTFWQWARWCQTDLS</sequence>
<dbReference type="GO" id="GO:0005975">
    <property type="term" value="P:carbohydrate metabolic process"/>
    <property type="evidence" value="ECO:0007669"/>
    <property type="project" value="InterPro"/>
</dbReference>
<dbReference type="Proteomes" id="UP000694402">
    <property type="component" value="Unassembled WGS sequence"/>
</dbReference>
<dbReference type="InterPro" id="IPR005076">
    <property type="entry name" value="Glyco_trans_6"/>
</dbReference>
<evidence type="ECO:0000256" key="8">
    <source>
        <dbReference type="ARBA" id="ARBA00023136"/>
    </source>
</evidence>
<dbReference type="GO" id="GO:0031982">
    <property type="term" value="C:vesicle"/>
    <property type="evidence" value="ECO:0007669"/>
    <property type="project" value="TreeGrafter"/>
</dbReference>
<reference evidence="12" key="1">
    <citation type="submission" date="2025-08" db="UniProtKB">
        <authorList>
            <consortium name="Ensembl"/>
        </authorList>
    </citation>
    <scope>IDENTIFICATION</scope>
</reference>
<evidence type="ECO:0000256" key="11">
    <source>
        <dbReference type="PIRSR" id="PIRSR605076-3"/>
    </source>
</evidence>
<keyword evidence="11" id="KW-0479">Metal-binding</keyword>